<keyword evidence="2" id="KW-1185">Reference proteome</keyword>
<evidence type="ECO:0000313" key="1">
    <source>
        <dbReference type="EMBL" id="MET3682119.1"/>
    </source>
</evidence>
<accession>A0ABV2KRY0</accession>
<proteinExistence type="predicted"/>
<organism evidence="1 2">
    <name type="scientific">Alkalibacillus flavidus</name>
    <dbReference type="NCBI Taxonomy" id="546021"/>
    <lineage>
        <taxon>Bacteria</taxon>
        <taxon>Bacillati</taxon>
        <taxon>Bacillota</taxon>
        <taxon>Bacilli</taxon>
        <taxon>Bacillales</taxon>
        <taxon>Bacillaceae</taxon>
        <taxon>Alkalibacillus</taxon>
    </lineage>
</organism>
<sequence>MVEVNKAFQSIRVGRQESSSLNLREGQVVSGRVSKFYPDNKAQVQIGQQQVVAQLNANLQSNQNYLLQVNQTSPSVHLQVVSEKAVNSPLDAAKTLLQATNQQASRQETMMLAQMLREQMPVSQQNIGTLLSLARSDSADSQTVLREMLMRQFPLTEQTFRAVDQRINQPISLQQTLAQMQAQLGQSSQLTSEQMQMRLYMHALSGNTPSNQQMMAQLTHQILSEIGRGSETTFQMLQKAGVVSQQVSFSEWSNTWSNWAQQNQITFNLNSQGANPLPNIPLPYNMTADQVQSGLQQLAGQQLSGGLKSQQILQSFVNQLSQLQQSGGERLNFLRNVTQLPVFNQVQANLSVSNQQTMQQLVQYINQNQSGQAQQLLNSDSGQQLMQNLNQLLATQLTAEQSRGLQVWQNVMTANQSNSMSQVMQQLQTFFSMTQHDGQTANRMQQAITQVQSQLSQPNQQTLQQVVQAVSQNQPAQVQQLLNSDSGQQLMQQLTQFNSQTMTQQDARAVQILNNMLQQITTQPQQSAQFNQIMQQLQAMFNQQDMTQAQMMRQDYPSMSQLLQTVSAQTGQESFQQMNQVLQGMHLSMQDSAREWMQFSAHLPKEMFGLNDDLFMDFEGQRQADGSVHPKNCRVMFYLDLPNLEQTVVDMKVTQGQVDLSIYHDNPDKLAPLAESMEDNLKLNLKDKQYELANLQIKPLEQQTLEPVKPQESSLDTSYKGVDFRV</sequence>
<gene>
    <name evidence="1" type="ORF">ABID56_000198</name>
</gene>
<evidence type="ECO:0000313" key="2">
    <source>
        <dbReference type="Proteomes" id="UP001549167"/>
    </source>
</evidence>
<name>A0ABV2KRY0_9BACI</name>
<comment type="caution">
    <text evidence="1">The sequence shown here is derived from an EMBL/GenBank/DDBJ whole genome shotgun (WGS) entry which is preliminary data.</text>
</comment>
<protein>
    <recommendedName>
        <fullName evidence="3">Hook-length control protein FliK</fullName>
    </recommendedName>
</protein>
<reference evidence="1 2" key="1">
    <citation type="submission" date="2024-06" db="EMBL/GenBank/DDBJ databases">
        <title>Genomic Encyclopedia of Type Strains, Phase IV (KMG-IV): sequencing the most valuable type-strain genomes for metagenomic binning, comparative biology and taxonomic classification.</title>
        <authorList>
            <person name="Goeker M."/>
        </authorList>
    </citation>
    <scope>NUCLEOTIDE SEQUENCE [LARGE SCALE GENOMIC DNA]</scope>
    <source>
        <strain evidence="1 2">DSM 23520</strain>
    </source>
</reference>
<dbReference type="EMBL" id="JBEPMX010000001">
    <property type="protein sequence ID" value="MET3682119.1"/>
    <property type="molecule type" value="Genomic_DNA"/>
</dbReference>
<evidence type="ECO:0008006" key="3">
    <source>
        <dbReference type="Google" id="ProtNLM"/>
    </source>
</evidence>
<dbReference type="RefSeq" id="WP_354218526.1">
    <property type="nucleotide sequence ID" value="NZ_JBEPMX010000001.1"/>
</dbReference>
<dbReference type="Proteomes" id="UP001549167">
    <property type="component" value="Unassembled WGS sequence"/>
</dbReference>